<sequence length="93" mass="10722">MSPEPNHAKKLRQMLEKHPNYKLDISWDVVAEAYSSNSKYDVGDPRRQNDGAERKARIEEMAMLVRDHPDRFIYGSDALVSRNPKSISATYDL</sequence>
<dbReference type="AlphaFoldDB" id="A0A0F5JVK8"/>
<protein>
    <recommendedName>
        <fullName evidence="3">Amidohydrolase-related domain-containing protein</fullName>
    </recommendedName>
</protein>
<keyword evidence="2" id="KW-1185">Reference proteome</keyword>
<accession>A0A0F5JVK8</accession>
<comment type="caution">
    <text evidence="1">The sequence shown here is derived from an EMBL/GenBank/DDBJ whole genome shotgun (WGS) entry which is preliminary data.</text>
</comment>
<dbReference type="Proteomes" id="UP000033618">
    <property type="component" value="Unassembled WGS sequence"/>
</dbReference>
<organism evidence="1 2">
    <name type="scientific">Robbsia andropogonis</name>
    <dbReference type="NCBI Taxonomy" id="28092"/>
    <lineage>
        <taxon>Bacteria</taxon>
        <taxon>Pseudomonadati</taxon>
        <taxon>Pseudomonadota</taxon>
        <taxon>Betaproteobacteria</taxon>
        <taxon>Burkholderiales</taxon>
        <taxon>Burkholderiaceae</taxon>
        <taxon>Robbsia</taxon>
    </lineage>
</organism>
<evidence type="ECO:0008006" key="3">
    <source>
        <dbReference type="Google" id="ProtNLM"/>
    </source>
</evidence>
<dbReference type="EMBL" id="LAQU01000034">
    <property type="protein sequence ID" value="KKB61700.1"/>
    <property type="molecule type" value="Genomic_DNA"/>
</dbReference>
<evidence type="ECO:0000313" key="1">
    <source>
        <dbReference type="EMBL" id="KKB61700.1"/>
    </source>
</evidence>
<evidence type="ECO:0000313" key="2">
    <source>
        <dbReference type="Proteomes" id="UP000033618"/>
    </source>
</evidence>
<dbReference type="PATRIC" id="fig|28092.6.peg.5120"/>
<name>A0A0F5JVK8_9BURK</name>
<dbReference type="Gene3D" id="3.20.20.140">
    <property type="entry name" value="Metal-dependent hydrolases"/>
    <property type="match status" value="1"/>
</dbReference>
<gene>
    <name evidence="1" type="ORF">WM40_21755</name>
</gene>
<reference evidence="1 2" key="1">
    <citation type="submission" date="2015-03" db="EMBL/GenBank/DDBJ databases">
        <title>Draft Genome Sequence of Burkholderia andropogonis type strain ICMP2807, isolated from Sorghum bicolor.</title>
        <authorList>
            <person name="Lopes-Santos L."/>
            <person name="Castro D.B."/>
            <person name="Ottoboni L.M."/>
            <person name="Park D."/>
            <person name="Weirc B.S."/>
            <person name="Destefano S.A."/>
        </authorList>
    </citation>
    <scope>NUCLEOTIDE SEQUENCE [LARGE SCALE GENOMIC DNA]</scope>
    <source>
        <strain evidence="1 2">ICMP2807</strain>
    </source>
</reference>
<proteinExistence type="predicted"/>